<proteinExistence type="predicted"/>
<evidence type="ECO:0000313" key="1">
    <source>
        <dbReference type="EMBL" id="GGR09055.1"/>
    </source>
</evidence>
<evidence type="ECO:0000313" key="2">
    <source>
        <dbReference type="Proteomes" id="UP000658320"/>
    </source>
</evidence>
<comment type="caution">
    <text evidence="1">The sequence shown here is derived from an EMBL/GenBank/DDBJ whole genome shotgun (WGS) entry which is preliminary data.</text>
</comment>
<name>A0A918F7N7_9ACTN</name>
<organism evidence="1 2">
    <name type="scientific">Streptomyces aurantiogriseus</name>
    <dbReference type="NCBI Taxonomy" id="66870"/>
    <lineage>
        <taxon>Bacteria</taxon>
        <taxon>Bacillati</taxon>
        <taxon>Actinomycetota</taxon>
        <taxon>Actinomycetes</taxon>
        <taxon>Kitasatosporales</taxon>
        <taxon>Streptomycetaceae</taxon>
        <taxon>Streptomyces</taxon>
    </lineage>
</organism>
<keyword evidence="2" id="KW-1185">Reference proteome</keyword>
<dbReference type="EMBL" id="BMSX01000005">
    <property type="protein sequence ID" value="GGR09055.1"/>
    <property type="molecule type" value="Genomic_DNA"/>
</dbReference>
<gene>
    <name evidence="1" type="ORF">GCM10010251_25960</name>
</gene>
<accession>A0A918F7N7</accession>
<reference evidence="1" key="2">
    <citation type="submission" date="2020-09" db="EMBL/GenBank/DDBJ databases">
        <authorList>
            <person name="Sun Q."/>
            <person name="Ohkuma M."/>
        </authorList>
    </citation>
    <scope>NUCLEOTIDE SEQUENCE</scope>
    <source>
        <strain evidence="1">JCM 4346</strain>
    </source>
</reference>
<dbReference type="AlphaFoldDB" id="A0A918F7N7"/>
<sequence length="71" mass="7825">MFILKLDMSMLRSHWLPKDVAGRFAHGCGTCGPAAESRSRRLPLELGRSRELFAAEVLPAVRAFSDDLVPA</sequence>
<protein>
    <submittedName>
        <fullName evidence="1">Uncharacterized protein</fullName>
    </submittedName>
</protein>
<reference evidence="1" key="1">
    <citation type="journal article" date="2014" name="Int. J. Syst. Evol. Microbiol.">
        <title>Complete genome sequence of Corynebacterium casei LMG S-19264T (=DSM 44701T), isolated from a smear-ripened cheese.</title>
        <authorList>
            <consortium name="US DOE Joint Genome Institute (JGI-PGF)"/>
            <person name="Walter F."/>
            <person name="Albersmeier A."/>
            <person name="Kalinowski J."/>
            <person name="Ruckert C."/>
        </authorList>
    </citation>
    <scope>NUCLEOTIDE SEQUENCE</scope>
    <source>
        <strain evidence="1">JCM 4346</strain>
    </source>
</reference>
<dbReference type="Proteomes" id="UP000658320">
    <property type="component" value="Unassembled WGS sequence"/>
</dbReference>